<evidence type="ECO:0000313" key="3">
    <source>
        <dbReference type="Proteomes" id="UP000051324"/>
    </source>
</evidence>
<evidence type="ECO:0000313" key="2">
    <source>
        <dbReference type="EMBL" id="KRL83695.1"/>
    </source>
</evidence>
<dbReference type="EMBL" id="AZFT01000053">
    <property type="protein sequence ID" value="KRL83695.1"/>
    <property type="molecule type" value="Genomic_DNA"/>
</dbReference>
<feature type="transmembrane region" description="Helical" evidence="1">
    <location>
        <begin position="231"/>
        <end position="251"/>
    </location>
</feature>
<dbReference type="InterPro" id="IPR018580">
    <property type="entry name" value="Uncharacterised_YfhO"/>
</dbReference>
<dbReference type="AlphaFoldDB" id="A0A0R1TQH8"/>
<feature type="transmembrane region" description="Helical" evidence="1">
    <location>
        <begin position="133"/>
        <end position="151"/>
    </location>
</feature>
<feature type="transmembrane region" description="Helical" evidence="1">
    <location>
        <begin position="385"/>
        <end position="401"/>
    </location>
</feature>
<feature type="transmembrane region" description="Helical" evidence="1">
    <location>
        <begin position="92"/>
        <end position="112"/>
    </location>
</feature>
<feature type="transmembrane region" description="Helical" evidence="1">
    <location>
        <begin position="324"/>
        <end position="347"/>
    </location>
</feature>
<dbReference type="PANTHER" id="PTHR38454:SF1">
    <property type="entry name" value="INTEGRAL MEMBRANE PROTEIN"/>
    <property type="match status" value="1"/>
</dbReference>
<feature type="transmembrane region" description="Helical" evidence="1">
    <location>
        <begin position="849"/>
        <end position="869"/>
    </location>
</feature>
<evidence type="ECO:0000256" key="1">
    <source>
        <dbReference type="SAM" id="Phobius"/>
    </source>
</evidence>
<dbReference type="Pfam" id="PF09586">
    <property type="entry name" value="YfhO"/>
    <property type="match status" value="1"/>
</dbReference>
<gene>
    <name evidence="2" type="ORF">FC32_GL000956</name>
</gene>
<comment type="caution">
    <text evidence="2">The sequence shown here is derived from an EMBL/GenBank/DDBJ whole genome shotgun (WGS) entry which is preliminary data.</text>
</comment>
<keyword evidence="1" id="KW-1133">Transmembrane helix</keyword>
<keyword evidence="1" id="KW-0812">Transmembrane</keyword>
<name>A0A0R1TQH8_9LACO</name>
<protein>
    <recommendedName>
        <fullName evidence="4">Integral membrane protein</fullName>
    </recommendedName>
</protein>
<dbReference type="RefSeq" id="WP_035459683.1">
    <property type="nucleotide sequence ID" value="NZ_AZFT01000053.1"/>
</dbReference>
<feature type="transmembrane region" description="Helical" evidence="1">
    <location>
        <begin position="413"/>
        <end position="430"/>
    </location>
</feature>
<feature type="transmembrane region" description="Helical" evidence="1">
    <location>
        <begin position="157"/>
        <end position="176"/>
    </location>
</feature>
<proteinExistence type="predicted"/>
<sequence>MKNYFKKHYPLLLSFWTPFFIMLGYFIYRGFYPFGTSSVLTVDLGQQYVDFFAYFRHTILHAPTDFFYSFSKALGGQMLGEYAYYLLSPFNLIFLLFPGKYLTAGCLVVLLLKYGCAGYTFGRLLNKNLKINGLLVPTLATSYTLMGWLIANQLNMLWLDAPIFLPLIISALYKLLSTKKSTGYVLFLAAMIFINYYMAYMICLFLALFFIWYQTEYFSNKKQLLKQTWLFASRSLLAIGVASALLIPTLYSLTTSKGQYTETNLSFKFEYLPFKMLSKFVIGAFNFDQMPEGYPNLFIGSLALFGFILYFLNRQIKRHSKIAAGLISLFLAISMCFEPLDLLWHGMQFPVWYPYRFSFVVSFWMIFLAAIALKKSDLALKNWQTLIILGLVSATLVYVYLDRKDLDYISNPTLLFTALFNVLVLLLLTLKKSEVHRLLTPFTLYLVVCLELLANTAYSLNNISYLTQEEFETPSTALTTDATTLSQLDTSFYRTAQLYARTKDDGLAQNLNTGSYFSSALEKSIPDFYGQIGQPDGDNYVGYYNGTLISDSLLNVKYLLQAKQTSELTSGQSDTALKAVSFRPDVSLYQLQTQTNKTRIYQNPYAVGLGYAANKALKNVKVLYNQPLTYQTNWLNAATGSAASTKYFYASNFNEVVFENTGKQVNLTGSYFKKTDLSKDAQIIFKFTPTTNDSYYLTLGSNLSGDYATWYNGTSEYSLYDTFRHTVVLNPATSEKGQEQIITVKFKKNTLWLDSFVLYRMDNKLVEQKLKQLQKSSWKITFYNSRKLTGTINITKKNQIFATTIPYSKGWHATVDGKSVKTYKIQDTFIGFNIGKGKHTVTLTFTPPGLWLGCIISLISLGITLLLYLQQRKRQK</sequence>
<feature type="transmembrane region" description="Helical" evidence="1">
    <location>
        <begin position="9"/>
        <end position="28"/>
    </location>
</feature>
<dbReference type="OrthoDB" id="9815466at2"/>
<dbReference type="PANTHER" id="PTHR38454">
    <property type="entry name" value="INTEGRAL MEMBRANE PROTEIN-RELATED"/>
    <property type="match status" value="1"/>
</dbReference>
<evidence type="ECO:0008006" key="4">
    <source>
        <dbReference type="Google" id="ProtNLM"/>
    </source>
</evidence>
<dbReference type="eggNOG" id="COG4485">
    <property type="taxonomic scope" value="Bacteria"/>
</dbReference>
<feature type="transmembrane region" description="Helical" evidence="1">
    <location>
        <begin position="183"/>
        <end position="211"/>
    </location>
</feature>
<keyword evidence="3" id="KW-1185">Reference proteome</keyword>
<dbReference type="Proteomes" id="UP000051324">
    <property type="component" value="Unassembled WGS sequence"/>
</dbReference>
<dbReference type="STRING" id="1423724.FC32_GL000956"/>
<reference evidence="2 3" key="1">
    <citation type="journal article" date="2015" name="Genome Announc.">
        <title>Expanding the biotechnology potential of lactobacilli through comparative genomics of 213 strains and associated genera.</title>
        <authorList>
            <person name="Sun Z."/>
            <person name="Harris H.M."/>
            <person name="McCann A."/>
            <person name="Guo C."/>
            <person name="Argimon S."/>
            <person name="Zhang W."/>
            <person name="Yang X."/>
            <person name="Jeffery I.B."/>
            <person name="Cooney J.C."/>
            <person name="Kagawa T.F."/>
            <person name="Liu W."/>
            <person name="Song Y."/>
            <person name="Salvetti E."/>
            <person name="Wrobel A."/>
            <person name="Rasinkangas P."/>
            <person name="Parkhill J."/>
            <person name="Rea M.C."/>
            <person name="O'Sullivan O."/>
            <person name="Ritari J."/>
            <person name="Douillard F.P."/>
            <person name="Paul Ross R."/>
            <person name="Yang R."/>
            <person name="Briner A.E."/>
            <person name="Felis G.E."/>
            <person name="de Vos W.M."/>
            <person name="Barrangou R."/>
            <person name="Klaenhammer T.R."/>
            <person name="Caufield P.W."/>
            <person name="Cui Y."/>
            <person name="Zhang H."/>
            <person name="O'Toole P.W."/>
        </authorList>
    </citation>
    <scope>NUCLEOTIDE SEQUENCE [LARGE SCALE GENOMIC DNA]</scope>
    <source>
        <strain evidence="2 3">DSM 16634</strain>
    </source>
</reference>
<feature type="transmembrane region" description="Helical" evidence="1">
    <location>
        <begin position="353"/>
        <end position="373"/>
    </location>
</feature>
<organism evidence="2 3">
    <name type="scientific">Ligilactobacillus apodemi DSM 16634 = JCM 16172</name>
    <dbReference type="NCBI Taxonomy" id="1423724"/>
    <lineage>
        <taxon>Bacteria</taxon>
        <taxon>Bacillati</taxon>
        <taxon>Bacillota</taxon>
        <taxon>Bacilli</taxon>
        <taxon>Lactobacillales</taxon>
        <taxon>Lactobacillaceae</taxon>
        <taxon>Ligilactobacillus</taxon>
    </lineage>
</organism>
<feature type="transmembrane region" description="Helical" evidence="1">
    <location>
        <begin position="293"/>
        <end position="312"/>
    </location>
</feature>
<accession>A0A0R1TQH8</accession>
<keyword evidence="1" id="KW-0472">Membrane</keyword>
<dbReference type="PATRIC" id="fig|1423724.4.peg.997"/>